<gene>
    <name evidence="2" type="ORF">OTERR_09330</name>
</gene>
<feature type="domain" description="Glutamine amidotransferase" evidence="1">
    <location>
        <begin position="54"/>
        <end position="176"/>
    </location>
</feature>
<keyword evidence="2" id="KW-0808">Transferase</keyword>
<dbReference type="Proteomes" id="UP000323671">
    <property type="component" value="Chromosome"/>
</dbReference>
<dbReference type="AlphaFoldDB" id="A0A5C1E743"/>
<dbReference type="GO" id="GO:0016811">
    <property type="term" value="F:hydrolase activity, acting on carbon-nitrogen (but not peptide) bonds, in linear amides"/>
    <property type="evidence" value="ECO:0007669"/>
    <property type="project" value="InterPro"/>
</dbReference>
<dbReference type="PANTHER" id="PTHR43235">
    <property type="entry name" value="GLUTAMINE AMIDOTRANSFERASE PB2B2.05-RELATED"/>
    <property type="match status" value="1"/>
</dbReference>
<accession>A0A5C1E743</accession>
<dbReference type="GO" id="GO:0005829">
    <property type="term" value="C:cytosol"/>
    <property type="evidence" value="ECO:0007669"/>
    <property type="project" value="TreeGrafter"/>
</dbReference>
<dbReference type="Pfam" id="PF00117">
    <property type="entry name" value="GATase"/>
    <property type="match status" value="1"/>
</dbReference>
<dbReference type="PROSITE" id="PS51273">
    <property type="entry name" value="GATASE_TYPE_1"/>
    <property type="match status" value="1"/>
</dbReference>
<dbReference type="Gene3D" id="3.40.50.880">
    <property type="match status" value="1"/>
</dbReference>
<sequence length="197" mass="21833">MKLVAVSQRCDHYPERQEIRDALDRRLVQFIEAIGGLGIPVPNYPEALPAWLAHLRPDAIVLSGGNDLGAVPDRDHTEQGLLKYAQEHSLPLLGICRGMQMMATNAGAPLIKVAGHVAHHHPIRGEITQIVNSYHAWGLATAPDTYRILARAPDGTIEAIGHLDLPWEGWMWHPERQAPFAPDDLARATKLLIQNRL</sequence>
<keyword evidence="3" id="KW-1185">Reference proteome</keyword>
<dbReference type="RefSeq" id="WP_149425011.1">
    <property type="nucleotide sequence ID" value="NZ_CP022579.1"/>
</dbReference>
<dbReference type="GO" id="GO:0016740">
    <property type="term" value="F:transferase activity"/>
    <property type="evidence" value="ECO:0007669"/>
    <property type="project" value="UniProtKB-KW"/>
</dbReference>
<keyword evidence="2" id="KW-0315">Glutamine amidotransferase</keyword>
<dbReference type="PANTHER" id="PTHR43235:SF1">
    <property type="entry name" value="GLUTAMINE AMIDOTRANSFERASE PB2B2.05-RELATED"/>
    <property type="match status" value="1"/>
</dbReference>
<organism evidence="2 3">
    <name type="scientific">Oryzomicrobium terrae</name>
    <dbReference type="NCBI Taxonomy" id="1735038"/>
    <lineage>
        <taxon>Bacteria</taxon>
        <taxon>Pseudomonadati</taxon>
        <taxon>Pseudomonadota</taxon>
        <taxon>Betaproteobacteria</taxon>
        <taxon>Rhodocyclales</taxon>
        <taxon>Rhodocyclaceae</taxon>
        <taxon>Oryzomicrobium</taxon>
    </lineage>
</organism>
<dbReference type="EMBL" id="CP022579">
    <property type="protein sequence ID" value="QEL64409.1"/>
    <property type="molecule type" value="Genomic_DNA"/>
</dbReference>
<dbReference type="InterPro" id="IPR044668">
    <property type="entry name" value="PuuD-like"/>
</dbReference>
<name>A0A5C1E743_9RHOO</name>
<evidence type="ECO:0000259" key="1">
    <source>
        <dbReference type="Pfam" id="PF00117"/>
    </source>
</evidence>
<reference evidence="2 3" key="1">
    <citation type="submission" date="2017-07" db="EMBL/GenBank/DDBJ databases">
        <title>Complete genome sequence of Oryzomicrobium terrae TPP412.</title>
        <authorList>
            <person name="Chiu L.-W."/>
            <person name="Lo K.-J."/>
            <person name="Tsai Y.-M."/>
            <person name="Lin S.-S."/>
            <person name="Kuo C.-H."/>
            <person name="Liu C.-T."/>
        </authorList>
    </citation>
    <scope>NUCLEOTIDE SEQUENCE [LARGE SCALE GENOMIC DNA]</scope>
    <source>
        <strain evidence="2 3">TPP412</strain>
    </source>
</reference>
<proteinExistence type="predicted"/>
<protein>
    <submittedName>
        <fullName evidence="2">Putative glutamine amidotransferase</fullName>
    </submittedName>
</protein>
<dbReference type="KEGG" id="otr:OTERR_09330"/>
<dbReference type="InterPro" id="IPR029062">
    <property type="entry name" value="Class_I_gatase-like"/>
</dbReference>
<dbReference type="InterPro" id="IPR017926">
    <property type="entry name" value="GATASE"/>
</dbReference>
<evidence type="ECO:0000313" key="3">
    <source>
        <dbReference type="Proteomes" id="UP000323671"/>
    </source>
</evidence>
<evidence type="ECO:0000313" key="2">
    <source>
        <dbReference type="EMBL" id="QEL64409.1"/>
    </source>
</evidence>
<dbReference type="SUPFAM" id="SSF52317">
    <property type="entry name" value="Class I glutamine amidotransferase-like"/>
    <property type="match status" value="1"/>
</dbReference>